<organism evidence="15">
    <name type="scientific">marine metagenome</name>
    <dbReference type="NCBI Taxonomy" id="408172"/>
    <lineage>
        <taxon>unclassified sequences</taxon>
        <taxon>metagenomes</taxon>
        <taxon>ecological metagenomes</taxon>
    </lineage>
</organism>
<dbReference type="Pfam" id="PF14815">
    <property type="entry name" value="NUDIX_4"/>
    <property type="match status" value="1"/>
</dbReference>
<keyword evidence="7" id="KW-0479">Metal-binding</keyword>
<keyword evidence="11" id="KW-0411">Iron-sulfur</keyword>
<gene>
    <name evidence="15" type="ORF">METZ01_LOCUS47163</name>
</gene>
<dbReference type="PROSITE" id="PS51462">
    <property type="entry name" value="NUDIX"/>
    <property type="match status" value="1"/>
</dbReference>
<dbReference type="GO" id="GO:0051539">
    <property type="term" value="F:4 iron, 4 sulfur cluster binding"/>
    <property type="evidence" value="ECO:0007669"/>
    <property type="project" value="UniProtKB-KW"/>
</dbReference>
<dbReference type="InterPro" id="IPR005760">
    <property type="entry name" value="A/G_AdeGlyc_MutY"/>
</dbReference>
<dbReference type="GO" id="GO:0035485">
    <property type="term" value="F:adenine/guanine mispair binding"/>
    <property type="evidence" value="ECO:0007669"/>
    <property type="project" value="TreeGrafter"/>
</dbReference>
<dbReference type="InterPro" id="IPR000086">
    <property type="entry name" value="NUDIX_hydrolase_dom"/>
</dbReference>
<dbReference type="Gene3D" id="1.10.340.30">
    <property type="entry name" value="Hypothetical protein, domain 2"/>
    <property type="match status" value="1"/>
</dbReference>
<evidence type="ECO:0000313" key="15">
    <source>
        <dbReference type="EMBL" id="SUZ94309.1"/>
    </source>
</evidence>
<protein>
    <recommendedName>
        <fullName evidence="5">Adenine DNA glycosylase</fullName>
        <ecNumber evidence="4">3.2.2.31</ecNumber>
    </recommendedName>
</protein>
<dbReference type="PANTHER" id="PTHR42944">
    <property type="entry name" value="ADENINE DNA GLYCOSYLASE"/>
    <property type="match status" value="1"/>
</dbReference>
<sequence>MQTNMIQNRLLSWYRKNKRLLPFRDRTEPYIIWLVEIMLQQTQVETVIPYFNKWIHQFPTLQNVAEAQLSELLKLWEGLGYYARCRNFHQAAIIIQRDHNGKIPEDWVTFRSLPGVGDYTAAAVLSIAYKLPYVVIDGNVKRVMARILGRKKLSPRNMVMINNTLNNWIDKETPGDFNQAMMELGALLCKPKRPNCTVCPMQPNCRAAAAGYPERYPRKVKKVIRPHYITVGGLIWRKNRFYVQKRNVSSMLGGLWEFPGGKVRTNESLKTALKARIKEEFGITPIIQKKIGSVEHAYSHFSITFHGYHCKENGKYLESKTEYQWITPREINMFAFPTANHKLFNLITEQGWNV</sequence>
<evidence type="ECO:0000256" key="9">
    <source>
        <dbReference type="ARBA" id="ARBA00022801"/>
    </source>
</evidence>
<keyword evidence="6" id="KW-0004">4Fe-4S</keyword>
<dbReference type="EC" id="3.2.2.31" evidence="4"/>
<dbReference type="EMBL" id="UINC01002223">
    <property type="protein sequence ID" value="SUZ94309.1"/>
    <property type="molecule type" value="Genomic_DNA"/>
</dbReference>
<evidence type="ECO:0000256" key="5">
    <source>
        <dbReference type="ARBA" id="ARBA00022023"/>
    </source>
</evidence>
<evidence type="ECO:0000256" key="10">
    <source>
        <dbReference type="ARBA" id="ARBA00023004"/>
    </source>
</evidence>
<dbReference type="GO" id="GO:0000701">
    <property type="term" value="F:purine-specific mismatch base pair DNA N-glycosylase activity"/>
    <property type="evidence" value="ECO:0007669"/>
    <property type="project" value="UniProtKB-EC"/>
</dbReference>
<evidence type="ECO:0000256" key="4">
    <source>
        <dbReference type="ARBA" id="ARBA00012045"/>
    </source>
</evidence>
<evidence type="ECO:0000259" key="14">
    <source>
        <dbReference type="PROSITE" id="PS51462"/>
    </source>
</evidence>
<keyword evidence="13" id="KW-0326">Glycosidase</keyword>
<keyword evidence="12" id="KW-0234">DNA repair</keyword>
<evidence type="ECO:0000256" key="1">
    <source>
        <dbReference type="ARBA" id="ARBA00000843"/>
    </source>
</evidence>
<evidence type="ECO:0000256" key="12">
    <source>
        <dbReference type="ARBA" id="ARBA00023204"/>
    </source>
</evidence>
<comment type="catalytic activity">
    <reaction evidence="1">
        <text>Hydrolyzes free adenine bases from 7,8-dihydro-8-oxoguanine:adenine mismatched double-stranded DNA, leaving an apurinic site.</text>
        <dbReference type="EC" id="3.2.2.31"/>
    </reaction>
</comment>
<keyword evidence="10" id="KW-0408">Iron</keyword>
<evidence type="ECO:0000256" key="3">
    <source>
        <dbReference type="ARBA" id="ARBA00008343"/>
    </source>
</evidence>
<dbReference type="AlphaFoldDB" id="A0A381RTA3"/>
<dbReference type="FunFam" id="1.10.340.30:FF:000002">
    <property type="entry name" value="Adenine DNA glycosylase"/>
    <property type="match status" value="1"/>
</dbReference>
<evidence type="ECO:0000256" key="13">
    <source>
        <dbReference type="ARBA" id="ARBA00023295"/>
    </source>
</evidence>
<dbReference type="NCBIfam" id="TIGR01084">
    <property type="entry name" value="mutY"/>
    <property type="match status" value="1"/>
</dbReference>
<keyword evidence="8" id="KW-0227">DNA damage</keyword>
<comment type="cofactor">
    <cofactor evidence="2">
        <name>[4Fe-4S] cluster</name>
        <dbReference type="ChEBI" id="CHEBI:49883"/>
    </cofactor>
</comment>
<evidence type="ECO:0000256" key="8">
    <source>
        <dbReference type="ARBA" id="ARBA00022763"/>
    </source>
</evidence>
<evidence type="ECO:0000256" key="2">
    <source>
        <dbReference type="ARBA" id="ARBA00001966"/>
    </source>
</evidence>
<proteinExistence type="inferred from homology"/>
<dbReference type="InterPro" id="IPR011257">
    <property type="entry name" value="DNA_glycosylase"/>
</dbReference>
<dbReference type="GO" id="GO:0034039">
    <property type="term" value="F:8-oxo-7,8-dihydroguanine DNA N-glycosylase activity"/>
    <property type="evidence" value="ECO:0007669"/>
    <property type="project" value="TreeGrafter"/>
</dbReference>
<dbReference type="Gene3D" id="3.90.79.10">
    <property type="entry name" value="Nucleoside Triphosphate Pyrophosphohydrolase"/>
    <property type="match status" value="1"/>
</dbReference>
<evidence type="ECO:0000256" key="11">
    <source>
        <dbReference type="ARBA" id="ARBA00023014"/>
    </source>
</evidence>
<dbReference type="Pfam" id="PF00730">
    <property type="entry name" value="HhH-GPD"/>
    <property type="match status" value="1"/>
</dbReference>
<dbReference type="GO" id="GO:0006284">
    <property type="term" value="P:base-excision repair"/>
    <property type="evidence" value="ECO:0007669"/>
    <property type="project" value="InterPro"/>
</dbReference>
<name>A0A381RTA3_9ZZZZ</name>
<keyword evidence="9" id="KW-0378">Hydrolase</keyword>
<comment type="similarity">
    <text evidence="3">Belongs to the Nth/MutY family.</text>
</comment>
<dbReference type="PANTHER" id="PTHR42944:SF1">
    <property type="entry name" value="ADENINE DNA GLYCOSYLASE"/>
    <property type="match status" value="1"/>
</dbReference>
<dbReference type="GO" id="GO:0032357">
    <property type="term" value="F:oxidized purine DNA binding"/>
    <property type="evidence" value="ECO:0007669"/>
    <property type="project" value="TreeGrafter"/>
</dbReference>
<dbReference type="InterPro" id="IPR003265">
    <property type="entry name" value="HhH-GPD_domain"/>
</dbReference>
<dbReference type="InterPro" id="IPR044298">
    <property type="entry name" value="MIG/MutY"/>
</dbReference>
<evidence type="ECO:0000256" key="6">
    <source>
        <dbReference type="ARBA" id="ARBA00022485"/>
    </source>
</evidence>
<dbReference type="CDD" id="cd00056">
    <property type="entry name" value="ENDO3c"/>
    <property type="match status" value="1"/>
</dbReference>
<dbReference type="Gene3D" id="1.10.1670.10">
    <property type="entry name" value="Helix-hairpin-Helix base-excision DNA repair enzymes (C-terminal)"/>
    <property type="match status" value="1"/>
</dbReference>
<dbReference type="InterPro" id="IPR023170">
    <property type="entry name" value="HhH_base_excis_C"/>
</dbReference>
<dbReference type="GO" id="GO:0046872">
    <property type="term" value="F:metal ion binding"/>
    <property type="evidence" value="ECO:0007669"/>
    <property type="project" value="UniProtKB-KW"/>
</dbReference>
<dbReference type="InterPro" id="IPR015797">
    <property type="entry name" value="NUDIX_hydrolase-like_dom_sf"/>
</dbReference>
<dbReference type="SUPFAM" id="SSF48150">
    <property type="entry name" value="DNA-glycosylase"/>
    <property type="match status" value="1"/>
</dbReference>
<dbReference type="SMART" id="SM00478">
    <property type="entry name" value="ENDO3c"/>
    <property type="match status" value="1"/>
</dbReference>
<evidence type="ECO:0000256" key="7">
    <source>
        <dbReference type="ARBA" id="ARBA00022723"/>
    </source>
</evidence>
<dbReference type="SUPFAM" id="SSF55811">
    <property type="entry name" value="Nudix"/>
    <property type="match status" value="1"/>
</dbReference>
<accession>A0A381RTA3</accession>
<dbReference type="GO" id="GO:0006298">
    <property type="term" value="P:mismatch repair"/>
    <property type="evidence" value="ECO:0007669"/>
    <property type="project" value="TreeGrafter"/>
</dbReference>
<feature type="domain" description="Nudix hydrolase" evidence="14">
    <location>
        <begin position="226"/>
        <end position="351"/>
    </location>
</feature>
<reference evidence="15" key="1">
    <citation type="submission" date="2018-05" db="EMBL/GenBank/DDBJ databases">
        <authorList>
            <person name="Lanie J.A."/>
            <person name="Ng W.-L."/>
            <person name="Kazmierczak K.M."/>
            <person name="Andrzejewski T.M."/>
            <person name="Davidsen T.M."/>
            <person name="Wayne K.J."/>
            <person name="Tettelin H."/>
            <person name="Glass J.I."/>
            <person name="Rusch D."/>
            <person name="Podicherti R."/>
            <person name="Tsui H.-C.T."/>
            <person name="Winkler M.E."/>
        </authorList>
    </citation>
    <scope>NUCLEOTIDE SEQUENCE</scope>
</reference>
<dbReference type="InterPro" id="IPR029119">
    <property type="entry name" value="MutY_C"/>
</dbReference>